<reference evidence="1" key="1">
    <citation type="submission" date="2018-05" db="EMBL/GenBank/DDBJ databases">
        <title>Draft genome of Mucuna pruriens seed.</title>
        <authorList>
            <person name="Nnadi N.E."/>
            <person name="Vos R."/>
            <person name="Hasami M.H."/>
            <person name="Devisetty U.K."/>
            <person name="Aguiy J.C."/>
        </authorList>
    </citation>
    <scope>NUCLEOTIDE SEQUENCE [LARGE SCALE GENOMIC DNA]</scope>
    <source>
        <strain evidence="1">JCA_2017</strain>
    </source>
</reference>
<evidence type="ECO:0000313" key="2">
    <source>
        <dbReference type="Proteomes" id="UP000257109"/>
    </source>
</evidence>
<dbReference type="EMBL" id="QJKJ01006042">
    <property type="protein sequence ID" value="RDX88135.1"/>
    <property type="molecule type" value="Genomic_DNA"/>
</dbReference>
<feature type="non-terminal residue" evidence="1">
    <location>
        <position position="1"/>
    </location>
</feature>
<dbReference type="PANTHER" id="PTHR33240">
    <property type="entry name" value="OS08G0508500 PROTEIN"/>
    <property type="match status" value="1"/>
</dbReference>
<sequence length="164" mass="18443">MPGYDESMVVSVVAAEYKIERVLINQGSLGTLYGFAGERVPIKGTIELETMFGDEAGVKTIPILYTVVDVESSYNIIMGRPILNRLGVVVSTYHFCMKFPVRQAVATVRADIGMIRRCYKDILRVGSTTTRLSDLDLYPRYFHEEERPHPVEDLKEVQIGPLSI</sequence>
<accession>A0A371GC68</accession>
<proteinExistence type="predicted"/>
<evidence type="ECO:0000313" key="1">
    <source>
        <dbReference type="EMBL" id="RDX88135.1"/>
    </source>
</evidence>
<organism evidence="1 2">
    <name type="scientific">Mucuna pruriens</name>
    <name type="common">Velvet bean</name>
    <name type="synonym">Dolichos pruriens</name>
    <dbReference type="NCBI Taxonomy" id="157652"/>
    <lineage>
        <taxon>Eukaryota</taxon>
        <taxon>Viridiplantae</taxon>
        <taxon>Streptophyta</taxon>
        <taxon>Embryophyta</taxon>
        <taxon>Tracheophyta</taxon>
        <taxon>Spermatophyta</taxon>
        <taxon>Magnoliopsida</taxon>
        <taxon>eudicotyledons</taxon>
        <taxon>Gunneridae</taxon>
        <taxon>Pentapetalae</taxon>
        <taxon>rosids</taxon>
        <taxon>fabids</taxon>
        <taxon>Fabales</taxon>
        <taxon>Fabaceae</taxon>
        <taxon>Papilionoideae</taxon>
        <taxon>50 kb inversion clade</taxon>
        <taxon>NPAAA clade</taxon>
        <taxon>indigoferoid/millettioid clade</taxon>
        <taxon>Phaseoleae</taxon>
        <taxon>Mucuna</taxon>
    </lineage>
</organism>
<dbReference type="Proteomes" id="UP000257109">
    <property type="component" value="Unassembled WGS sequence"/>
</dbReference>
<gene>
    <name evidence="1" type="ORF">CR513_30309</name>
</gene>
<name>A0A371GC68_MUCPR</name>
<protein>
    <submittedName>
        <fullName evidence="1">Uncharacterized protein</fullName>
    </submittedName>
</protein>
<comment type="caution">
    <text evidence="1">The sequence shown here is derived from an EMBL/GenBank/DDBJ whole genome shotgun (WGS) entry which is preliminary data.</text>
</comment>
<dbReference type="OrthoDB" id="1746852at2759"/>
<dbReference type="AlphaFoldDB" id="A0A371GC68"/>
<dbReference type="PANTHER" id="PTHR33240:SF15">
    <property type="entry name" value="GAG-PRO-LIKE PROTEIN"/>
    <property type="match status" value="1"/>
</dbReference>
<keyword evidence="2" id="KW-1185">Reference proteome</keyword>